<dbReference type="AlphaFoldDB" id="A9NYK0"/>
<proteinExistence type="evidence at transcript level"/>
<evidence type="ECO:0000313" key="1">
    <source>
        <dbReference type="EMBL" id="ABK25711.1"/>
    </source>
</evidence>
<reference evidence="1" key="1">
    <citation type="journal article" date="2008" name="BMC Genomics">
        <title>A conifer genomics resource of 200,000 spruce (Picea spp.) ESTs and 6,464 high-quality, sequence-finished full-length cDNAs for Sitka spruce (Picea sitchensis).</title>
        <authorList>
            <person name="Ralph S.G."/>
            <person name="Chun H.J."/>
            <person name="Kolosova N."/>
            <person name="Cooper D."/>
            <person name="Oddy C."/>
            <person name="Ritland C.E."/>
            <person name="Kirkpatrick R."/>
            <person name="Moore R."/>
            <person name="Barber S."/>
            <person name="Holt R.A."/>
            <person name="Jones S.J."/>
            <person name="Marra M.A."/>
            <person name="Douglas C.J."/>
            <person name="Ritland K."/>
            <person name="Bohlmann J."/>
        </authorList>
    </citation>
    <scope>NUCLEOTIDE SEQUENCE</scope>
    <source>
        <tissue evidence="1">Green portion of the leader tissue</tissue>
    </source>
</reference>
<dbReference type="PANTHER" id="PTHR36327">
    <property type="entry name" value="UNNAMED PRODUCT"/>
    <property type="match status" value="1"/>
</dbReference>
<name>A9NYK0_PICSI</name>
<sequence>MAPSFAMVLPSSISVCCINNHNCKREIACHHPSPISVKPEPTYFCKSTSSSLHCRRKVLQSTILSALLLQPVLSPNWVAAEEENSRKNDLIERLLQKSKANKAKYAKERLDDYYKRNYKDYFEFVEGSVKQGELSEAEKGILEWLRKNR</sequence>
<organism evidence="1">
    <name type="scientific">Picea sitchensis</name>
    <name type="common">Sitka spruce</name>
    <name type="synonym">Pinus sitchensis</name>
    <dbReference type="NCBI Taxonomy" id="3332"/>
    <lineage>
        <taxon>Eukaryota</taxon>
        <taxon>Viridiplantae</taxon>
        <taxon>Streptophyta</taxon>
        <taxon>Embryophyta</taxon>
        <taxon>Tracheophyta</taxon>
        <taxon>Spermatophyta</taxon>
        <taxon>Pinopsida</taxon>
        <taxon>Pinidae</taxon>
        <taxon>Conifers I</taxon>
        <taxon>Pinales</taxon>
        <taxon>Pinaceae</taxon>
        <taxon>Picea</taxon>
    </lineage>
</organism>
<protein>
    <submittedName>
        <fullName evidence="1">Uncharacterized protein</fullName>
    </submittedName>
</protein>
<dbReference type="EMBL" id="EF086450">
    <property type="protein sequence ID" value="ABK25711.1"/>
    <property type="molecule type" value="mRNA"/>
</dbReference>
<accession>A9NYK0</accession>
<dbReference type="PANTHER" id="PTHR36327:SF1">
    <property type="entry name" value="OS03G0731100 PROTEIN"/>
    <property type="match status" value="1"/>
</dbReference>